<dbReference type="STRING" id="1428652.BIV24_03605"/>
<dbReference type="InterPro" id="IPR057170">
    <property type="entry name" value="DUF7848"/>
</dbReference>
<evidence type="ECO:0000259" key="1">
    <source>
        <dbReference type="Pfam" id="PF25232"/>
    </source>
</evidence>
<accession>A0A1S2Q4J7</accession>
<keyword evidence="3" id="KW-1185">Reference proteome</keyword>
<evidence type="ECO:0000313" key="2">
    <source>
        <dbReference type="EMBL" id="OIK00115.1"/>
    </source>
</evidence>
<proteinExistence type="predicted"/>
<reference evidence="2 3" key="1">
    <citation type="submission" date="2016-10" db="EMBL/GenBank/DDBJ databases">
        <title>Genome sequence of Streptomyces sp. MUSC 93.</title>
        <authorList>
            <person name="Lee L.-H."/>
            <person name="Ser H.-L."/>
            <person name="Law J.W.-F."/>
        </authorList>
    </citation>
    <scope>NUCLEOTIDE SEQUENCE [LARGE SCALE GENOMIC DNA]</scope>
    <source>
        <strain evidence="2 3">MUSC 93</strain>
    </source>
</reference>
<organism evidence="2 3">
    <name type="scientific">Streptomyces colonosanans</name>
    <dbReference type="NCBI Taxonomy" id="1428652"/>
    <lineage>
        <taxon>Bacteria</taxon>
        <taxon>Bacillati</taxon>
        <taxon>Actinomycetota</taxon>
        <taxon>Actinomycetes</taxon>
        <taxon>Kitasatosporales</taxon>
        <taxon>Streptomycetaceae</taxon>
        <taxon>Streptomyces</taxon>
    </lineage>
</organism>
<dbReference type="EMBL" id="MLYP01000007">
    <property type="protein sequence ID" value="OIK00115.1"/>
    <property type="molecule type" value="Genomic_DNA"/>
</dbReference>
<comment type="caution">
    <text evidence="2">The sequence shown here is derived from an EMBL/GenBank/DDBJ whole genome shotgun (WGS) entry which is preliminary data.</text>
</comment>
<sequence>MTSPVKSYAYPEVHGPLNLSALPARRWVECASCIEMEHVESDEQADKWATEHHRVSPRHDRFRVVVQTGWRIPPADDVTTP</sequence>
<dbReference type="Pfam" id="PF25232">
    <property type="entry name" value="DUF7848"/>
    <property type="match status" value="1"/>
</dbReference>
<dbReference type="AlphaFoldDB" id="A0A1S2Q4J7"/>
<dbReference type="Proteomes" id="UP000179935">
    <property type="component" value="Unassembled WGS sequence"/>
</dbReference>
<evidence type="ECO:0000313" key="3">
    <source>
        <dbReference type="Proteomes" id="UP000179935"/>
    </source>
</evidence>
<feature type="domain" description="DUF7848" evidence="1">
    <location>
        <begin position="23"/>
        <end position="76"/>
    </location>
</feature>
<gene>
    <name evidence="2" type="ORF">BIV24_03605</name>
</gene>
<protein>
    <recommendedName>
        <fullName evidence="1">DUF7848 domain-containing protein</fullName>
    </recommendedName>
</protein>
<dbReference type="OrthoDB" id="4324444at2"/>
<dbReference type="RefSeq" id="WP_071364647.1">
    <property type="nucleotide sequence ID" value="NZ_MLYP01000007.1"/>
</dbReference>
<name>A0A1S2Q4J7_9ACTN</name>